<evidence type="ECO:0000256" key="3">
    <source>
        <dbReference type="ARBA" id="ARBA00022527"/>
    </source>
</evidence>
<evidence type="ECO:0000256" key="8">
    <source>
        <dbReference type="ARBA" id="ARBA00022840"/>
    </source>
</evidence>
<evidence type="ECO:0000259" key="13">
    <source>
        <dbReference type="PROSITE" id="PS51189"/>
    </source>
</evidence>
<dbReference type="GO" id="GO:0005634">
    <property type="term" value="C:nucleus"/>
    <property type="evidence" value="ECO:0007669"/>
    <property type="project" value="UniProtKB-SubCell"/>
</dbReference>
<dbReference type="InterPro" id="IPR011009">
    <property type="entry name" value="Kinase-like_dom_sf"/>
</dbReference>
<dbReference type="InterPro" id="IPR038980">
    <property type="entry name" value="ATM_plant"/>
</dbReference>
<sequence>MDVSLVSRALDALLSCLKRDKKAKMAVLLHALQSQKNRFALSYNDELRHKDENCHLFGWSALFSGLLIAIMDETRACSRSVRTDQKSISELSIYFKLINIVLTHGCNGNHPLEIDDIVRSFLHCMKDASCVEIQQHFFSSIQTLFRHSTPQSLKMDYSLWDDLILWSCGDLKGSSVHSSAYLLCLLVSQGSSTSMLPLMHIFDALVTFLRRSFQQPVVPNKPSLVINLGWTTHLLRWFLARVYVTFSDWSEVATIVDSLLPNMLMFLTELGIVTKLPSGQTELTKRSAPPKSRYSQDVSQVFSLVPDFAETETSESKDSISPSVNITLRQIQFAKTSHCAFNRPSNQSSNVVPRTFMLTRQVPFALIHVRPFSFIEPNPELCRSCSGRPMLPPEDIVVFDELFSMWRWLLVFTHHHSNPSAPERHSLSLLSLSTLLPYLFQEWSHIITRIEFQNEATTWKQLRGLHNYFGVFAAALLLIYDDDARASNDNPHSSLLVLVEDLASTISSRSDNDGNCKRTRVIEENVRTDPKQTNLWALLIRLVSSADKGGSFWWLVLDWAVRLRWQYSMAREQSNRSILATLSDLLERIPSCFGLAKTPLANECLLVALHTVVAILHFEMNRDWHGNWSPTNDLLQAVQQCCSEAFRIALLTTGSRDPNRPGRGDGLAPKARLRTQDRLAHDVLLELLHIITLPKFQTHFGPLRRVISHHMDIHFTKLCDTAPEYFNSPLPWRLRLFVFCGHLLPELQLTETCTTSAALTAFNPALSFFINHLAESNASTDEESATDHLKRLLTLLFGTHLSSILTFHQSVSCGFLKQSFCELSYGFVIHRTVAISAQQLATAIEHICQVLAKLPLMCEPYQLDSNLHTLRALILLAVIWSHLSHVKAHVLHLTHPEFNNLLPSSIVETLFRRLVKVLFTKPTSSKKRTELTSETFVCEDSNTLLLIRRSFAVLLKHVLIGEFCHSDEMHPYWEKLIHSVVQKPVPLCLKFPNTSAETRTPRLSHGSRFGDDEFLDCVTSSANNLETDSDESTQEKLLESEKQEQETNMMLLSAVVCYALRIRSSSLVRLLQCRFSQVFSNSACDTVESIDWLCTVVDNVTKSSKLSACSLMFPCSDVTFDNEFILLFSCLVDAIRESLKVRLARISRVKCISQLLQLIRSSCQLTECTVRQVRNQHRKTSKESDNLQRWYSIGQHLDQLNRTVWSVVAKHGAHLLCGLGQVAIDCVRSWFKLHSSGIIGRHVDPEYCVSTLLQHSLAPIILQLTEFLGSLSKKASVQHWKERNSDSLVLLLSTILGVLNRRPISLEQCVTFSSTGSSSSSSSDMTLHIHRLIHSILISVSGLPVFDYQTSDPCEEPHSSMTLRVALSCFVQSCMQLTDLCSTSGRDSSTEIFQIISGATTGSCDSITFELQVRPYLLPLVLTEWLRSKSSFEHDTTKLLSEFPWKCWGFDNWSRSSSSPQSDLVFLVLSCCNPKLAEAALAQCITDVSYIIGTLAFDEHRLTGTGSSSLTTRWSALQHQIGGLETVRQLFAEPSTVATIVEHILRLLALYQPVDNPVPNSTHSYELLPPHSRDLVLCLCRLATRLELVKTDPFESKHPPDSIEPFIPALCSLFASSSELPHQTERLLRLSVELSSVSHPPLNNVGILFVRQHKLSSWMAICSLIVLVLFHPASSYSAACCQVELKDFLFWRLVVGHLQLLAAESNESFSLTLSLLCSLDALLFFTRSHVYAQRDVQMETTLHHAIVAHLVGLAMKIFETRHSCDKDISTESSQIKDLQAILDKISNILTSLVGPEALPRFQSAICQLPDFPRTNRSLPWANEVANFFGDHQQLLTKSCSCDRTSPYQAFRIYSSYFEKSKLLCCPALLRYQNWNLNQLQNLLVRLLVPGSDVVPIDQLEFSVGARYTQLQQTAAAICQSSSVSPHELSTVLTTLYERVSYALFSPAFESFRDELTPVIIDRATRAAGLKCLSLLKRLLSLLSQIEIEVECIWATKDDSLLGSNEFSVINPVSQATWRCLLGTAHLAAFCNSSSASVASQVLHRLFSECSSSLDPLLSNSHTSNSVASLSTMLLPYFSVRNTGCNATNFSEDQLTLLQRLSELTRTEIVQLVVDQVKLTVPSSSDEGLASEQNWPAPLILWLLGLPLTLSPIYKTLQPLLPVSPSLCKQIFPWLILSVFTSTDGLSASVSEALKLGLADGIAWSLKQSSVCRSAEDLWIDSLLALHTWEQWTRTNSNRPTQSFNISPAWLVAADRAVILNRPYAARLFLELAWLNDGSPPEWITSHSTRRRVWLGVCRLFADLPGLRTAQIAFLTPCQSTDDCEVQTPSSDPTAHPMFKETSIAVNELCNNWDRLLGWYDCSLPNSSSARLKLAACLHRMAAYNLAQCVFDESRHEPKLESAGDILAIRSSSSKYFSQLQELRAATAWRLGQWNSSGTKTIGPPPANWSECGVETSFYWIVEAIQRHDWVQVETVALSLWRDLLDDLDKQLSTSFALFHELSSSSQQINCLERFAEVARSLSVNGLPEALLRWSTGLFDEISHMVDSVASQSSSVDSLIATGSLEPLEPFLTSSLRLVSALLTQLSNRSETSITRSRTLGLLEHTYFEAAESALMTGELRLVDHWLQDVTLYRALATNPESRQPSDCEQTLLVSQAWRELRSVELVAQLSFYRGEKHISVSHLQTGLETAMHVLNRPLEHCALLVRRGFIGAYMHCVTTLCSWLFASRSKSAGDLLTNYLEPAMAMARRWETTVDPEALANLAQFADSQFTTLDSYLASPEFATRRQLLTEAQRDVECLTDLGEKSRLLRILQRQSALEVEELEAFTSDADRYLEASLDAYAQCLALSDSYDLQIYRLISLWFSAAADPSVQSCPTARARMVNRIMAERLSAIRSDKFLPLIPQLAVRLSCAFLSGTEASVGFQTTLTELVERIVDWHPHHAAFTLLFLVNAELDDVYTADSTTGLQRVTSAAQRSRQSRMNHTSKQMDSENQTTEQNSRIQAARRLYARLLEGRRGPLLQQMQSLSEAYVEWANFNVDKYRGSTADIPFPSGCMLHRFAISPRQRVNVRHGTDALSLVAIPTDVLRIDRSGQYDRSNVVCISGFAPTFRLAGGINMPKIVTCWGADGRSRRQLVKGRDDPRQDAVMQQVFAAANRLFYQRRRQPRAHLRATTNAAIPCDFSRCRWLDADGGLRVRTYKVIPMAQRSGVIEWCEGTVPLGEWLAADRSGAHQRYRPNDLPPGQAKQRLTAVRDRPYERRLMVFDEICQKLNPVLAYFYLEHFPDPQQWCRARYAYTRSLAASSLVGYLVGLGDRHPHNLLLHRTSGELVHIDLGVAFDQGRLLPTPEMVPFRLTRDLIHALGPLGLEAGFTPAAETVLAELRNGSDVILTLLQVLLYDPLYSWSMTPAQLCALEARRAENTSAVYQVKPGTAVLSDQTNIPGKTGKAKSSDVANRSLVNSTSECVTGRLQPTREPLNQLAERVLLNVRSKLEGRVTGSMTSASSDQRKCGGLDQLDVSGHVGMLVRAATDRTQLARMYFGWQAYL</sequence>
<dbReference type="Proteomes" id="UP000308267">
    <property type="component" value="Unassembled WGS sequence"/>
</dbReference>
<evidence type="ECO:0000256" key="5">
    <source>
        <dbReference type="ARBA" id="ARBA00022741"/>
    </source>
</evidence>
<comment type="catalytic activity">
    <reaction evidence="10">
        <text>L-threonyl-[protein] + ATP = O-phospho-L-threonyl-[protein] + ADP + H(+)</text>
        <dbReference type="Rhea" id="RHEA:46608"/>
        <dbReference type="Rhea" id="RHEA-COMP:11060"/>
        <dbReference type="Rhea" id="RHEA-COMP:11605"/>
        <dbReference type="ChEBI" id="CHEBI:15378"/>
        <dbReference type="ChEBI" id="CHEBI:30013"/>
        <dbReference type="ChEBI" id="CHEBI:30616"/>
        <dbReference type="ChEBI" id="CHEBI:61977"/>
        <dbReference type="ChEBI" id="CHEBI:456216"/>
        <dbReference type="EC" id="2.7.11.1"/>
    </reaction>
</comment>
<evidence type="ECO:0000256" key="9">
    <source>
        <dbReference type="ARBA" id="ARBA00023242"/>
    </source>
</evidence>
<keyword evidence="8" id="KW-0067">ATP-binding</keyword>
<dbReference type="InterPro" id="IPR018936">
    <property type="entry name" value="PI3/4_kinase_CS"/>
</dbReference>
<dbReference type="Gene3D" id="1.10.1070.11">
    <property type="entry name" value="Phosphatidylinositol 3-/4-kinase, catalytic domain"/>
    <property type="match status" value="1"/>
</dbReference>
<dbReference type="PANTHER" id="PTHR37079">
    <property type="entry name" value="SERINE/THREONINE-PROTEIN KINASE ATM"/>
    <property type="match status" value="1"/>
</dbReference>
<evidence type="ECO:0000256" key="2">
    <source>
        <dbReference type="ARBA" id="ARBA00012513"/>
    </source>
</evidence>
<dbReference type="SMART" id="SM01343">
    <property type="entry name" value="FATC"/>
    <property type="match status" value="1"/>
</dbReference>
<dbReference type="PROSITE" id="PS50290">
    <property type="entry name" value="PI3_4_KINASE_3"/>
    <property type="match status" value="1"/>
</dbReference>
<evidence type="ECO:0000256" key="7">
    <source>
        <dbReference type="ARBA" id="ARBA00022777"/>
    </source>
</evidence>
<reference evidence="15 16" key="1">
    <citation type="journal article" date="2019" name="BMC Genomics">
        <title>New insights from Opisthorchis felineus genome: update on genomics of the epidemiologically important liver flukes.</title>
        <authorList>
            <person name="Ershov N.I."/>
            <person name="Mordvinov V.A."/>
            <person name="Prokhortchouk E.B."/>
            <person name="Pakharukova M.Y."/>
            <person name="Gunbin K.V."/>
            <person name="Ustyantsev K."/>
            <person name="Genaev M.A."/>
            <person name="Blinov A.G."/>
            <person name="Mazur A."/>
            <person name="Boulygina E."/>
            <person name="Tsygankova S."/>
            <person name="Khrameeva E."/>
            <person name="Chekanov N."/>
            <person name="Fan G."/>
            <person name="Xiao A."/>
            <person name="Zhang H."/>
            <person name="Xu X."/>
            <person name="Yang H."/>
            <person name="Solovyev V."/>
            <person name="Lee S.M."/>
            <person name="Liu X."/>
            <person name="Afonnikov D.A."/>
            <person name="Skryabin K.G."/>
        </authorList>
    </citation>
    <scope>NUCLEOTIDE SEQUENCE [LARGE SCALE GENOMIC DNA]</scope>
    <source>
        <strain evidence="15">AK-0245</strain>
        <tissue evidence="15">Whole organism</tissue>
    </source>
</reference>
<keyword evidence="5" id="KW-0547">Nucleotide-binding</keyword>
<dbReference type="Pfam" id="PF00454">
    <property type="entry name" value="PI3_PI4_kinase"/>
    <property type="match status" value="1"/>
</dbReference>
<comment type="subcellular location">
    <subcellularLocation>
        <location evidence="1">Nucleus</location>
    </subcellularLocation>
</comment>
<dbReference type="PROSITE" id="PS51190">
    <property type="entry name" value="FATC"/>
    <property type="match status" value="1"/>
</dbReference>
<feature type="region of interest" description="Disordered" evidence="11">
    <location>
        <begin position="2968"/>
        <end position="2999"/>
    </location>
</feature>
<dbReference type="GO" id="GO:0005524">
    <property type="term" value="F:ATP binding"/>
    <property type="evidence" value="ECO:0007669"/>
    <property type="project" value="UniProtKB-KW"/>
</dbReference>
<evidence type="ECO:0000256" key="10">
    <source>
        <dbReference type="ARBA" id="ARBA00047899"/>
    </source>
</evidence>
<dbReference type="CDD" id="cd05171">
    <property type="entry name" value="PIKKc_ATM"/>
    <property type="match status" value="1"/>
</dbReference>
<dbReference type="PROSITE" id="PS51189">
    <property type="entry name" value="FAT"/>
    <property type="match status" value="1"/>
</dbReference>
<dbReference type="SMART" id="SM00146">
    <property type="entry name" value="PI3Kc"/>
    <property type="match status" value="1"/>
</dbReference>
<organism evidence="15 16">
    <name type="scientific">Opisthorchis felineus</name>
    <dbReference type="NCBI Taxonomy" id="147828"/>
    <lineage>
        <taxon>Eukaryota</taxon>
        <taxon>Metazoa</taxon>
        <taxon>Spiralia</taxon>
        <taxon>Lophotrochozoa</taxon>
        <taxon>Platyhelminthes</taxon>
        <taxon>Trematoda</taxon>
        <taxon>Digenea</taxon>
        <taxon>Opisthorchiida</taxon>
        <taxon>Opisthorchiata</taxon>
        <taxon>Opisthorchiidae</taxon>
        <taxon>Opisthorchis</taxon>
    </lineage>
</organism>
<keyword evidence="4" id="KW-0808">Transferase</keyword>
<protein>
    <recommendedName>
        <fullName evidence="2">non-specific serine/threonine protein kinase</fullName>
        <ecNumber evidence="2">2.7.11.1</ecNumber>
    </recommendedName>
</protein>
<keyword evidence="3" id="KW-0723">Serine/threonine-protein kinase</keyword>
<dbReference type="EMBL" id="SJOL01003010">
    <property type="protein sequence ID" value="TGZ73153.1"/>
    <property type="molecule type" value="Genomic_DNA"/>
</dbReference>
<evidence type="ECO:0000313" key="15">
    <source>
        <dbReference type="EMBL" id="TGZ73153.1"/>
    </source>
</evidence>
<dbReference type="InterPro" id="IPR003152">
    <property type="entry name" value="FATC_dom"/>
</dbReference>
<feature type="domain" description="FATC" evidence="14">
    <location>
        <begin position="3513"/>
        <end position="3545"/>
    </location>
</feature>
<dbReference type="GO" id="GO:0006281">
    <property type="term" value="P:DNA repair"/>
    <property type="evidence" value="ECO:0007669"/>
    <property type="project" value="InterPro"/>
</dbReference>
<evidence type="ECO:0000256" key="11">
    <source>
        <dbReference type="SAM" id="MobiDB-lite"/>
    </source>
</evidence>
<dbReference type="Pfam" id="PF02260">
    <property type="entry name" value="FATC"/>
    <property type="match status" value="1"/>
</dbReference>
<keyword evidence="7" id="KW-0418">Kinase</keyword>
<evidence type="ECO:0000313" key="16">
    <source>
        <dbReference type="Proteomes" id="UP000308267"/>
    </source>
</evidence>
<dbReference type="SUPFAM" id="SSF56112">
    <property type="entry name" value="Protein kinase-like (PK-like)"/>
    <property type="match status" value="1"/>
</dbReference>
<evidence type="ECO:0000259" key="12">
    <source>
        <dbReference type="PROSITE" id="PS50290"/>
    </source>
</evidence>
<evidence type="ECO:0000256" key="1">
    <source>
        <dbReference type="ARBA" id="ARBA00004123"/>
    </source>
</evidence>
<accession>A0A4S2M9I3</accession>
<gene>
    <name evidence="15" type="ORF">CRM22_001684</name>
</gene>
<evidence type="ECO:0000256" key="4">
    <source>
        <dbReference type="ARBA" id="ARBA00022679"/>
    </source>
</evidence>
<keyword evidence="16" id="KW-1185">Reference proteome</keyword>
<name>A0A4S2M9I3_OPIFE</name>
<keyword evidence="6" id="KW-0227">DNA damage</keyword>
<dbReference type="PANTHER" id="PTHR37079:SF4">
    <property type="entry name" value="SERINE_THREONINE-PROTEIN KINASE ATM"/>
    <property type="match status" value="1"/>
</dbReference>
<keyword evidence="9" id="KW-0539">Nucleus</keyword>
<dbReference type="GO" id="GO:0004674">
    <property type="term" value="F:protein serine/threonine kinase activity"/>
    <property type="evidence" value="ECO:0007669"/>
    <property type="project" value="UniProtKB-KW"/>
</dbReference>
<proteinExistence type="predicted"/>
<dbReference type="Gene3D" id="3.30.1010.10">
    <property type="entry name" value="Phosphatidylinositol 3-kinase Catalytic Subunit, Chain A, domain 4"/>
    <property type="match status" value="1"/>
</dbReference>
<dbReference type="STRING" id="147828.A0A4S2M9I3"/>
<evidence type="ECO:0000259" key="14">
    <source>
        <dbReference type="PROSITE" id="PS51190"/>
    </source>
</evidence>
<dbReference type="InterPro" id="IPR044107">
    <property type="entry name" value="PIKKc_ATM"/>
</dbReference>
<dbReference type="PROSITE" id="PS00916">
    <property type="entry name" value="PI3_4_KINASE_2"/>
    <property type="match status" value="1"/>
</dbReference>
<evidence type="ECO:0000256" key="6">
    <source>
        <dbReference type="ARBA" id="ARBA00022763"/>
    </source>
</evidence>
<dbReference type="InterPro" id="IPR014009">
    <property type="entry name" value="PIK_FAT"/>
</dbReference>
<feature type="domain" description="FAT" evidence="13">
    <location>
        <begin position="2341"/>
        <end position="2952"/>
    </location>
</feature>
<dbReference type="InterPro" id="IPR000403">
    <property type="entry name" value="PI3/4_kinase_cat_dom"/>
</dbReference>
<dbReference type="OrthoDB" id="381190at2759"/>
<feature type="domain" description="PI3K/PI4K catalytic" evidence="12">
    <location>
        <begin position="3105"/>
        <end position="3445"/>
    </location>
</feature>
<dbReference type="InterPro" id="IPR036940">
    <property type="entry name" value="PI3/4_kinase_cat_sf"/>
</dbReference>
<dbReference type="PROSITE" id="PS00915">
    <property type="entry name" value="PI3_4_KINASE_1"/>
    <property type="match status" value="1"/>
</dbReference>
<dbReference type="EC" id="2.7.11.1" evidence="2"/>
<comment type="caution">
    <text evidence="15">The sequence shown here is derived from an EMBL/GenBank/DDBJ whole genome shotgun (WGS) entry which is preliminary data.</text>
</comment>